<dbReference type="GO" id="GO:0042732">
    <property type="term" value="P:D-xylose metabolic process"/>
    <property type="evidence" value="ECO:0007669"/>
    <property type="project" value="UniProtKB-KW"/>
</dbReference>
<dbReference type="GO" id="GO:0005524">
    <property type="term" value="F:ATP binding"/>
    <property type="evidence" value="ECO:0007669"/>
    <property type="project" value="UniProtKB-KW"/>
</dbReference>
<dbReference type="EMBL" id="MWBQ01000214">
    <property type="protein sequence ID" value="OQA54406.1"/>
    <property type="molecule type" value="Genomic_DNA"/>
</dbReference>
<dbReference type="Pfam" id="PF02782">
    <property type="entry name" value="FGGY_C"/>
    <property type="match status" value="1"/>
</dbReference>
<dbReference type="Proteomes" id="UP000485569">
    <property type="component" value="Unassembled WGS sequence"/>
</dbReference>
<organism evidence="12">
    <name type="scientific">Candidatus Atribacter allofermentans</name>
    <dbReference type="NCBI Taxonomy" id="1852833"/>
    <lineage>
        <taxon>Bacteria</taxon>
        <taxon>Pseudomonadati</taxon>
        <taxon>Atribacterota</taxon>
        <taxon>Atribacteria</taxon>
        <taxon>Atribacterales</taxon>
        <taxon>Atribacteraceae</taxon>
        <taxon>Atribacter</taxon>
    </lineage>
</organism>
<evidence type="ECO:0000256" key="1">
    <source>
        <dbReference type="ARBA" id="ARBA00009156"/>
    </source>
</evidence>
<dbReference type="NCBIfam" id="TIGR01312">
    <property type="entry name" value="XylB"/>
    <property type="match status" value="1"/>
</dbReference>
<dbReference type="CDD" id="cd07808">
    <property type="entry name" value="ASKHA_NBD_FGGY_EcXK-like"/>
    <property type="match status" value="1"/>
</dbReference>
<keyword evidence="7 9" id="KW-0119">Carbohydrate metabolism</keyword>
<evidence type="ECO:0000259" key="11">
    <source>
        <dbReference type="Pfam" id="PF02782"/>
    </source>
</evidence>
<reference evidence="12" key="1">
    <citation type="submission" date="2017-02" db="EMBL/GenBank/DDBJ databases">
        <title>Delving into the versatile metabolic prowess of the omnipresent phylum Bacteroidetes.</title>
        <authorList>
            <person name="Nobu M.K."/>
            <person name="Mei R."/>
            <person name="Narihiro T."/>
            <person name="Kuroda K."/>
            <person name="Liu W.-T."/>
        </authorList>
    </citation>
    <scope>NUCLEOTIDE SEQUENCE</scope>
    <source>
        <strain evidence="12">ADurb.Bin276</strain>
    </source>
</reference>
<dbReference type="PANTHER" id="PTHR43095:SF5">
    <property type="entry name" value="XYLULOSE KINASE"/>
    <property type="match status" value="1"/>
</dbReference>
<dbReference type="Gene3D" id="3.30.420.40">
    <property type="match status" value="2"/>
</dbReference>
<dbReference type="PIRSF" id="PIRSF000538">
    <property type="entry name" value="GlpK"/>
    <property type="match status" value="1"/>
</dbReference>
<dbReference type="InterPro" id="IPR050406">
    <property type="entry name" value="FGGY_Carb_Kinase"/>
</dbReference>
<proteinExistence type="inferred from homology"/>
<sequence>MPAEYILGIDLGTSSLKASLLDLYNTKIISASVELTVSYPDSYSAEQNPYDWWEAFRTLIQKIKQLIGSLDSIKAIGLSGQMLGLINLDGKGQPLRPALIWCDQRSFIELNEIREMIGEEKLLQNTANTPLTGYWLPKLLWLRKHQKDILQKSRHYLLPKDYLRYRLTDEYITEVSDASGTLLFDVAQRTWSRKLIKDFNFDFSCFPRVVESTEITGYVSLKVSQETGLPEGIPVVGGGGDQSSGGIGLGVIDKNIMSCVLGTSGVVMAQTEEAKMDQKNRGLHSFCYSIPGKWFLMGCTLAAGGSYRWLRHSLLHLQKDLSYDHLNSLAGEVGPGSDQLVFLPYLIGERTPHSDPNARGVYFGLSYQHDIRHIIRATIEGVAFSQKESIEILKDFGLEADHLIVSGGAARSQLWCQIMADVAGIEVVTTNIDDPASVGAAFIAGVGTGIFDSFQSGCGRFIRHGDVLEPSSENNRLYKTLFEKYQKLYQVLKNYYQDYQVT</sequence>
<protein>
    <recommendedName>
        <fullName evidence="9">Xylulose kinase</fullName>
        <shortName evidence="9">Xylulokinase</shortName>
        <ecNumber evidence="9">2.7.1.17</ecNumber>
    </recommendedName>
</protein>
<evidence type="ECO:0000256" key="5">
    <source>
        <dbReference type="ARBA" id="ARBA00022777"/>
    </source>
</evidence>
<dbReference type="SUPFAM" id="SSF53067">
    <property type="entry name" value="Actin-like ATPase domain"/>
    <property type="match status" value="2"/>
</dbReference>
<gene>
    <name evidence="12" type="primary">xylB_15</name>
    <name evidence="9" type="synonym">xylB</name>
    <name evidence="12" type="ORF">BWY41_02105</name>
</gene>
<dbReference type="AlphaFoldDB" id="A0A1V5SIM9"/>
<keyword evidence="2 9" id="KW-0859">Xylose metabolism</keyword>
<dbReference type="GO" id="GO:0005997">
    <property type="term" value="P:xylulose metabolic process"/>
    <property type="evidence" value="ECO:0007669"/>
    <property type="project" value="InterPro"/>
</dbReference>
<dbReference type="InterPro" id="IPR018483">
    <property type="entry name" value="Carb_kinase_FGGY_CS"/>
</dbReference>
<keyword evidence="6 9" id="KW-0067">ATP-binding</keyword>
<accession>A0A1V5SIM9</accession>
<dbReference type="EC" id="2.7.1.17" evidence="9"/>
<keyword evidence="5 8" id="KW-0418">Kinase</keyword>
<dbReference type="PANTHER" id="PTHR43095">
    <property type="entry name" value="SUGAR KINASE"/>
    <property type="match status" value="1"/>
</dbReference>
<dbReference type="InterPro" id="IPR018484">
    <property type="entry name" value="FGGY_N"/>
</dbReference>
<evidence type="ECO:0000256" key="4">
    <source>
        <dbReference type="ARBA" id="ARBA00022741"/>
    </source>
</evidence>
<evidence type="ECO:0000256" key="6">
    <source>
        <dbReference type="ARBA" id="ARBA00022840"/>
    </source>
</evidence>
<comment type="similarity">
    <text evidence="1 8">Belongs to the FGGY kinase family.</text>
</comment>
<evidence type="ECO:0000313" key="12">
    <source>
        <dbReference type="EMBL" id="OQA54406.1"/>
    </source>
</evidence>
<evidence type="ECO:0000256" key="7">
    <source>
        <dbReference type="ARBA" id="ARBA00023277"/>
    </source>
</evidence>
<dbReference type="InterPro" id="IPR018485">
    <property type="entry name" value="FGGY_C"/>
</dbReference>
<keyword evidence="3 8" id="KW-0808">Transferase</keyword>
<dbReference type="Pfam" id="PF00370">
    <property type="entry name" value="FGGY_N"/>
    <property type="match status" value="1"/>
</dbReference>
<name>A0A1V5SIM9_9BACT</name>
<dbReference type="InterPro" id="IPR000577">
    <property type="entry name" value="Carb_kinase_FGGY"/>
</dbReference>
<dbReference type="InterPro" id="IPR043129">
    <property type="entry name" value="ATPase_NBD"/>
</dbReference>
<evidence type="ECO:0000256" key="8">
    <source>
        <dbReference type="RuleBase" id="RU003733"/>
    </source>
</evidence>
<comment type="caution">
    <text evidence="12">The sequence shown here is derived from an EMBL/GenBank/DDBJ whole genome shotgun (WGS) entry which is preliminary data.</text>
</comment>
<comment type="catalytic activity">
    <reaction evidence="9">
        <text>D-xylulose + ATP = D-xylulose 5-phosphate + ADP + H(+)</text>
        <dbReference type="Rhea" id="RHEA:10964"/>
        <dbReference type="ChEBI" id="CHEBI:15378"/>
        <dbReference type="ChEBI" id="CHEBI:17140"/>
        <dbReference type="ChEBI" id="CHEBI:30616"/>
        <dbReference type="ChEBI" id="CHEBI:57737"/>
        <dbReference type="ChEBI" id="CHEBI:456216"/>
        <dbReference type="EC" id="2.7.1.17"/>
    </reaction>
</comment>
<evidence type="ECO:0000256" key="3">
    <source>
        <dbReference type="ARBA" id="ARBA00022679"/>
    </source>
</evidence>
<evidence type="ECO:0000259" key="10">
    <source>
        <dbReference type="Pfam" id="PF00370"/>
    </source>
</evidence>
<dbReference type="PROSITE" id="PS00445">
    <property type="entry name" value="FGGY_KINASES_2"/>
    <property type="match status" value="1"/>
</dbReference>
<feature type="domain" description="Carbohydrate kinase FGGY N-terminal" evidence="10">
    <location>
        <begin position="5"/>
        <end position="248"/>
    </location>
</feature>
<keyword evidence="4 9" id="KW-0547">Nucleotide-binding</keyword>
<feature type="domain" description="Carbohydrate kinase FGGY C-terminal" evidence="11">
    <location>
        <begin position="257"/>
        <end position="446"/>
    </location>
</feature>
<evidence type="ECO:0000256" key="9">
    <source>
        <dbReference type="RuleBase" id="RU364073"/>
    </source>
</evidence>
<dbReference type="InterPro" id="IPR006000">
    <property type="entry name" value="Xylulokinase"/>
</dbReference>
<evidence type="ECO:0000256" key="2">
    <source>
        <dbReference type="ARBA" id="ARBA00022629"/>
    </source>
</evidence>
<dbReference type="GO" id="GO:0004856">
    <property type="term" value="F:D-xylulokinase activity"/>
    <property type="evidence" value="ECO:0007669"/>
    <property type="project" value="UniProtKB-EC"/>
</dbReference>